<reference evidence="1 2" key="1">
    <citation type="submission" date="2019-04" db="EMBL/GenBank/DDBJ databases">
        <title>Friends and foes A comparative genomics study of 23 Aspergillus species from section Flavi.</title>
        <authorList>
            <consortium name="DOE Joint Genome Institute"/>
            <person name="Kjaerbolling I."/>
            <person name="Vesth T."/>
            <person name="Frisvad J.C."/>
            <person name="Nybo J.L."/>
            <person name="Theobald S."/>
            <person name="Kildgaard S."/>
            <person name="Isbrandt T."/>
            <person name="Kuo A."/>
            <person name="Sato A."/>
            <person name="Lyhne E.K."/>
            <person name="Kogle M.E."/>
            <person name="Wiebenga A."/>
            <person name="Kun R.S."/>
            <person name="Lubbers R.J."/>
            <person name="Makela M.R."/>
            <person name="Barry K."/>
            <person name="Chovatia M."/>
            <person name="Clum A."/>
            <person name="Daum C."/>
            <person name="Haridas S."/>
            <person name="He G."/>
            <person name="LaButti K."/>
            <person name="Lipzen A."/>
            <person name="Mondo S."/>
            <person name="Riley R."/>
            <person name="Salamov A."/>
            <person name="Simmons B.A."/>
            <person name="Magnuson J.K."/>
            <person name="Henrissat B."/>
            <person name="Mortensen U.H."/>
            <person name="Larsen T.O."/>
            <person name="Devries R.P."/>
            <person name="Grigoriev I.V."/>
            <person name="Machida M."/>
            <person name="Baker S.E."/>
            <person name="Andersen M.R."/>
        </authorList>
    </citation>
    <scope>NUCLEOTIDE SEQUENCE [LARGE SCALE GENOMIC DNA]</scope>
    <source>
        <strain evidence="1 2">CBS 151.66</strain>
    </source>
</reference>
<dbReference type="EMBL" id="ML732211">
    <property type="protein sequence ID" value="KAB8074343.1"/>
    <property type="molecule type" value="Genomic_DNA"/>
</dbReference>
<dbReference type="Proteomes" id="UP000326565">
    <property type="component" value="Unassembled WGS sequence"/>
</dbReference>
<dbReference type="OrthoDB" id="5424209at2759"/>
<name>A0A5N5X0P3_9EURO</name>
<proteinExistence type="predicted"/>
<gene>
    <name evidence="1" type="ORF">BDV29DRAFT_156705</name>
</gene>
<sequence length="245" mass="27506">MIYKDISILYASEHPPGCCHAIEDSPQDILMGYGLNLHDVEDDGIFGVIRIRKAGGIPANDYTAQRILRIDYPALFDVDDVDVRIKGLGETISEVEISKAFQAKLDTKILNTEKRKKADLERYRRSKGYIFGTIFAASGCREKQSLRMSEDNVTVMDWALVRPSPSRVRAFNYDVKATARIAKPGLGPLKDADLLFRFGRRTKETNGKYSGLKAAKLEYNATRGPGITWEHTVVSMGSFQFIYTV</sequence>
<organism evidence="1 2">
    <name type="scientific">Aspergillus leporis</name>
    <dbReference type="NCBI Taxonomy" id="41062"/>
    <lineage>
        <taxon>Eukaryota</taxon>
        <taxon>Fungi</taxon>
        <taxon>Dikarya</taxon>
        <taxon>Ascomycota</taxon>
        <taxon>Pezizomycotina</taxon>
        <taxon>Eurotiomycetes</taxon>
        <taxon>Eurotiomycetidae</taxon>
        <taxon>Eurotiales</taxon>
        <taxon>Aspergillaceae</taxon>
        <taxon>Aspergillus</taxon>
        <taxon>Aspergillus subgen. Circumdati</taxon>
    </lineage>
</organism>
<dbReference type="AlphaFoldDB" id="A0A5N5X0P3"/>
<evidence type="ECO:0000313" key="1">
    <source>
        <dbReference type="EMBL" id="KAB8074343.1"/>
    </source>
</evidence>
<evidence type="ECO:0000313" key="2">
    <source>
        <dbReference type="Proteomes" id="UP000326565"/>
    </source>
</evidence>
<keyword evidence="2" id="KW-1185">Reference proteome</keyword>
<protein>
    <submittedName>
        <fullName evidence="1">Uncharacterized protein</fullName>
    </submittedName>
</protein>
<accession>A0A5N5X0P3</accession>